<organism evidence="2">
    <name type="scientific">Siphoviridae sp. ctHNe8</name>
    <dbReference type="NCBI Taxonomy" id="2827827"/>
    <lineage>
        <taxon>Viruses</taxon>
        <taxon>Duplodnaviria</taxon>
        <taxon>Heunggongvirae</taxon>
        <taxon>Uroviricota</taxon>
        <taxon>Caudoviricetes</taxon>
    </lineage>
</organism>
<dbReference type="EMBL" id="BK032553">
    <property type="protein sequence ID" value="DAF47290.1"/>
    <property type="molecule type" value="Genomic_DNA"/>
</dbReference>
<dbReference type="InterPro" id="IPR009660">
    <property type="entry name" value="Phage_A500_Gp15"/>
</dbReference>
<evidence type="ECO:0008006" key="3">
    <source>
        <dbReference type="Google" id="ProtNLM"/>
    </source>
</evidence>
<feature type="compositionally biased region" description="Low complexity" evidence="1">
    <location>
        <begin position="8"/>
        <end position="18"/>
    </location>
</feature>
<dbReference type="Pfam" id="PF06854">
    <property type="entry name" value="Phage_Gp15"/>
    <property type="match status" value="1"/>
</dbReference>
<proteinExistence type="predicted"/>
<sequence>MPVLRNIRTSTASTARNTTTKEGDSAVNYDLPTSVEVCGAVYPICSDYRVILGICEALNDPELNDTDKVCVALSLFYEDVKAIPPEHYNEALRQCFWFIDCGEDDAGQTPAQPKLMDWAQDFRYIVAPVNRVMGQEVRALDYLHWWTFISAYYEIGDCFFAQCVRIRDMQAHGKQLDKIDREFYRKNRKIIDIKTTYTERENELLAQWLR</sequence>
<name>A0A8S5S991_9CAUD</name>
<evidence type="ECO:0000256" key="1">
    <source>
        <dbReference type="SAM" id="MobiDB-lite"/>
    </source>
</evidence>
<feature type="region of interest" description="Disordered" evidence="1">
    <location>
        <begin position="1"/>
        <end position="23"/>
    </location>
</feature>
<reference evidence="2" key="1">
    <citation type="journal article" date="2021" name="Proc. Natl. Acad. Sci. U.S.A.">
        <title>A Catalog of Tens of Thousands of Viruses from Human Metagenomes Reveals Hidden Associations with Chronic Diseases.</title>
        <authorList>
            <person name="Tisza M.J."/>
            <person name="Buck C.B."/>
        </authorList>
    </citation>
    <scope>NUCLEOTIDE SEQUENCE</scope>
    <source>
        <strain evidence="2">CtHNe8</strain>
    </source>
</reference>
<accession>A0A8S5S991</accession>
<evidence type="ECO:0000313" key="2">
    <source>
        <dbReference type="EMBL" id="DAF47290.1"/>
    </source>
</evidence>
<protein>
    <recommendedName>
        <fullName evidence="3">Bacteriophage Gp15 protein</fullName>
    </recommendedName>
</protein>